<feature type="compositionally biased region" description="Basic and acidic residues" evidence="1">
    <location>
        <begin position="9"/>
        <end position="33"/>
    </location>
</feature>
<evidence type="ECO:0000313" key="3">
    <source>
        <dbReference type="Proteomes" id="UP001268819"/>
    </source>
</evidence>
<comment type="caution">
    <text evidence="2">The sequence shown here is derived from an EMBL/GenBank/DDBJ whole genome shotgun (WGS) entry which is preliminary data.</text>
</comment>
<organism evidence="2 3">
    <name type="scientific">Saccharothrix longispora</name>
    <dbReference type="NCBI Taxonomy" id="33920"/>
    <lineage>
        <taxon>Bacteria</taxon>
        <taxon>Bacillati</taxon>
        <taxon>Actinomycetota</taxon>
        <taxon>Actinomycetes</taxon>
        <taxon>Pseudonocardiales</taxon>
        <taxon>Pseudonocardiaceae</taxon>
        <taxon>Saccharothrix</taxon>
    </lineage>
</organism>
<feature type="region of interest" description="Disordered" evidence="1">
    <location>
        <begin position="1"/>
        <end position="33"/>
    </location>
</feature>
<evidence type="ECO:0000313" key="2">
    <source>
        <dbReference type="EMBL" id="MDR6598559.1"/>
    </source>
</evidence>
<gene>
    <name evidence="2" type="ORF">J2S66_006943</name>
</gene>
<sequence>MVGEVMPDTEYRTREERLPVRQRGDEATGRRWW</sequence>
<accession>A0ABU1Q8U7</accession>
<proteinExistence type="predicted"/>
<dbReference type="EMBL" id="JAVDSG010000001">
    <property type="protein sequence ID" value="MDR6598559.1"/>
    <property type="molecule type" value="Genomic_DNA"/>
</dbReference>
<name>A0ABU1Q8U7_9PSEU</name>
<protein>
    <submittedName>
        <fullName evidence="2">Uncharacterized protein</fullName>
    </submittedName>
</protein>
<evidence type="ECO:0000256" key="1">
    <source>
        <dbReference type="SAM" id="MobiDB-lite"/>
    </source>
</evidence>
<dbReference type="Proteomes" id="UP001268819">
    <property type="component" value="Unassembled WGS sequence"/>
</dbReference>
<reference evidence="2 3" key="1">
    <citation type="submission" date="2023-07" db="EMBL/GenBank/DDBJ databases">
        <title>Sequencing the genomes of 1000 actinobacteria strains.</title>
        <authorList>
            <person name="Klenk H.-P."/>
        </authorList>
    </citation>
    <scope>NUCLEOTIDE SEQUENCE [LARGE SCALE GENOMIC DNA]</scope>
    <source>
        <strain evidence="2 3">DSM 43749</strain>
    </source>
</reference>
<keyword evidence="3" id="KW-1185">Reference proteome</keyword>